<dbReference type="SMART" id="SM00256">
    <property type="entry name" value="FBOX"/>
    <property type="match status" value="1"/>
</dbReference>
<proteinExistence type="predicted"/>
<evidence type="ECO:0000256" key="2">
    <source>
        <dbReference type="ARBA" id="ARBA00023043"/>
    </source>
</evidence>
<dbReference type="SMART" id="SM00248">
    <property type="entry name" value="ANK"/>
    <property type="match status" value="5"/>
</dbReference>
<dbReference type="PANTHER" id="PTHR24126">
    <property type="entry name" value="ANKYRIN REPEAT, PH AND SEC7 DOMAIN CONTAINING PROTEIN SECG-RELATED"/>
    <property type="match status" value="1"/>
</dbReference>
<evidence type="ECO:0000259" key="5">
    <source>
        <dbReference type="PROSITE" id="PS50181"/>
    </source>
</evidence>
<dbReference type="PROSITE" id="PS50181">
    <property type="entry name" value="FBOX"/>
    <property type="match status" value="1"/>
</dbReference>
<dbReference type="InterPro" id="IPR036047">
    <property type="entry name" value="F-box-like_dom_sf"/>
</dbReference>
<keyword evidence="2 3" id="KW-0040">ANK repeat</keyword>
<dbReference type="Proteomes" id="UP000054736">
    <property type="component" value="Unassembled WGS sequence"/>
</dbReference>
<comment type="caution">
    <text evidence="6">The sequence shown here is derived from an EMBL/GenBank/DDBJ whole genome shotgun (WGS) entry which is preliminary data.</text>
</comment>
<protein>
    <submittedName>
        <fullName evidence="6">Ankyrin repeats (3 copies)</fullName>
    </submittedName>
</protein>
<dbReference type="AlphaFoldDB" id="A0A0W0SN18"/>
<name>A0A0W0SN18_9GAMM</name>
<dbReference type="Gene3D" id="1.25.40.20">
    <property type="entry name" value="Ankyrin repeat-containing domain"/>
    <property type="match status" value="3"/>
</dbReference>
<dbReference type="InterPro" id="IPR001810">
    <property type="entry name" value="F-box_dom"/>
</dbReference>
<dbReference type="EMBL" id="LNXY01000031">
    <property type="protein sequence ID" value="KTC84768.1"/>
    <property type="molecule type" value="Genomic_DNA"/>
</dbReference>
<dbReference type="SUPFAM" id="SSF81383">
    <property type="entry name" value="F-box domain"/>
    <property type="match status" value="1"/>
</dbReference>
<dbReference type="PATRIC" id="fig|1212489.4.peg.3093"/>
<dbReference type="PROSITE" id="PS50088">
    <property type="entry name" value="ANK_REPEAT"/>
    <property type="match status" value="3"/>
</dbReference>
<evidence type="ECO:0000313" key="6">
    <source>
        <dbReference type="EMBL" id="KTC84768.1"/>
    </source>
</evidence>
<organism evidence="6 7">
    <name type="scientific">Legionella drozanskii LLAP-1</name>
    <dbReference type="NCBI Taxonomy" id="1212489"/>
    <lineage>
        <taxon>Bacteria</taxon>
        <taxon>Pseudomonadati</taxon>
        <taxon>Pseudomonadota</taxon>
        <taxon>Gammaproteobacteria</taxon>
        <taxon>Legionellales</taxon>
        <taxon>Legionellaceae</taxon>
        <taxon>Legionella</taxon>
    </lineage>
</organism>
<dbReference type="Pfam" id="PF12796">
    <property type="entry name" value="Ank_2"/>
    <property type="match status" value="2"/>
</dbReference>
<dbReference type="Gene3D" id="1.20.1280.50">
    <property type="match status" value="1"/>
</dbReference>
<reference evidence="6 7" key="1">
    <citation type="submission" date="2015-11" db="EMBL/GenBank/DDBJ databases">
        <title>Genomic analysis of 38 Legionella species identifies large and diverse effector repertoires.</title>
        <authorList>
            <person name="Burstein D."/>
            <person name="Amaro F."/>
            <person name="Zusman T."/>
            <person name="Lifshitz Z."/>
            <person name="Cohen O."/>
            <person name="Gilbert J.A."/>
            <person name="Pupko T."/>
            <person name="Shuman H.A."/>
            <person name="Segal G."/>
        </authorList>
    </citation>
    <scope>NUCLEOTIDE SEQUENCE [LARGE SCALE GENOMIC DNA]</scope>
    <source>
        <strain evidence="6 7">ATCC 700990</strain>
    </source>
</reference>
<dbReference type="PANTHER" id="PTHR24126:SF14">
    <property type="entry name" value="ANK_REP_REGION DOMAIN-CONTAINING PROTEIN"/>
    <property type="match status" value="1"/>
</dbReference>
<feature type="repeat" description="ANK" evidence="3">
    <location>
        <begin position="295"/>
        <end position="329"/>
    </location>
</feature>
<dbReference type="SUPFAM" id="SSF48403">
    <property type="entry name" value="Ankyrin repeat"/>
    <property type="match status" value="1"/>
</dbReference>
<dbReference type="InterPro" id="IPR002110">
    <property type="entry name" value="Ankyrin_rpt"/>
</dbReference>
<dbReference type="STRING" id="1212489.Ldro_2932"/>
<evidence type="ECO:0000256" key="3">
    <source>
        <dbReference type="PROSITE-ProRule" id="PRU00023"/>
    </source>
</evidence>
<evidence type="ECO:0000256" key="1">
    <source>
        <dbReference type="ARBA" id="ARBA00022737"/>
    </source>
</evidence>
<feature type="domain" description="F-box" evidence="5">
    <location>
        <begin position="4"/>
        <end position="50"/>
    </location>
</feature>
<evidence type="ECO:0000313" key="7">
    <source>
        <dbReference type="Proteomes" id="UP000054736"/>
    </source>
</evidence>
<dbReference type="PROSITE" id="PS50297">
    <property type="entry name" value="ANK_REP_REGION"/>
    <property type="match status" value="2"/>
</dbReference>
<keyword evidence="1" id="KW-0677">Repeat</keyword>
<accession>A0A0W0SN18</accession>
<feature type="repeat" description="ANK" evidence="3">
    <location>
        <begin position="184"/>
        <end position="216"/>
    </location>
</feature>
<dbReference type="InterPro" id="IPR036770">
    <property type="entry name" value="Ankyrin_rpt-contain_sf"/>
</dbReference>
<sequence>MSSNGPFDDIPVEVIVHVLSFLDPQSLGVLSQVNKSFEDLAEREYLWKELFKINFPHKFDLYEQMKPDNWLIAFKNEYDCEYAPVPKALRKFFLLAKRGEIKRLKEEGISQEQLNELKDKNGISLMQWASRANPTQLFELYGVKVEEKDPDTTQKMPVAQIQLGKLFEHFKVQDNPINQFLKDYQLTPLMLAARLGETGLLQLLMAKGAGVNARNKIGLSALSYAVLMGHQPIVDLLIKNGALISNRKSQLDWRTEDCVLMLTAEDSELTIPLRLGQLQIFKSLLNSSQQLPAKTLNPALILAVRERALDLAIINQLIEKGADVNFENKQKLTPLTEALLNKKVSEDLIKLLVDKGADILKNGAFLDAINLKQRQEVIDALFDKATAETLNKALVMAVERGNLTAIEIVHDKMTAAKILVDSKQGVLFIPLAKPKEGIIKELTTYEGIDINDKNPEGFTPLMCAIRGYKEALQCLSADPAKRQLIDTLLSDPKIDPSVPLSDDTLAFKKEDTALDIALKVSPLHDAEFFDIAKQIYTTERKQKLLQGQNEKEKEKENNTPQPSPDLLLKFNCADVLALRNYLKEIRKRPPDDYFYGFFSWLGGFSAGEKQQAAEGLEAFVFGFIDLETLEKNFGKPVHQGRLVKIFERLVSPEVREQCEQAKVTDSLNQ</sequence>
<dbReference type="Pfam" id="PF12937">
    <property type="entry name" value="F-box-like"/>
    <property type="match status" value="1"/>
</dbReference>
<gene>
    <name evidence="6" type="ORF">Ldro_2932</name>
</gene>
<keyword evidence="7" id="KW-1185">Reference proteome</keyword>
<feature type="repeat" description="ANK" evidence="3">
    <location>
        <begin position="217"/>
        <end position="249"/>
    </location>
</feature>
<feature type="region of interest" description="Disordered" evidence="4">
    <location>
        <begin position="543"/>
        <end position="565"/>
    </location>
</feature>
<dbReference type="RefSeq" id="WP_058497188.1">
    <property type="nucleotide sequence ID" value="NZ_CAAAIU010000028.1"/>
</dbReference>
<dbReference type="OrthoDB" id="5652173at2"/>
<evidence type="ECO:0000256" key="4">
    <source>
        <dbReference type="SAM" id="MobiDB-lite"/>
    </source>
</evidence>